<feature type="domain" description="HTH marR-type" evidence="4">
    <location>
        <begin position="17"/>
        <end position="149"/>
    </location>
</feature>
<gene>
    <name evidence="5" type="ORF">M2127_000977</name>
</gene>
<dbReference type="PROSITE" id="PS50995">
    <property type="entry name" value="HTH_MARR_2"/>
    <property type="match status" value="1"/>
</dbReference>
<evidence type="ECO:0000256" key="1">
    <source>
        <dbReference type="ARBA" id="ARBA00023015"/>
    </source>
</evidence>
<dbReference type="GO" id="GO:0003677">
    <property type="term" value="F:DNA binding"/>
    <property type="evidence" value="ECO:0007669"/>
    <property type="project" value="UniProtKB-KW"/>
</dbReference>
<dbReference type="PROSITE" id="PS01117">
    <property type="entry name" value="HTH_MARR_1"/>
    <property type="match status" value="1"/>
</dbReference>
<dbReference type="GO" id="GO:0003700">
    <property type="term" value="F:DNA-binding transcription factor activity"/>
    <property type="evidence" value="ECO:0007669"/>
    <property type="project" value="InterPro"/>
</dbReference>
<evidence type="ECO:0000313" key="5">
    <source>
        <dbReference type="EMBL" id="MDH6503684.1"/>
    </source>
</evidence>
<dbReference type="Pfam" id="PF01047">
    <property type="entry name" value="MarR"/>
    <property type="match status" value="1"/>
</dbReference>
<dbReference type="InterPro" id="IPR023187">
    <property type="entry name" value="Tscrpt_reg_MarR-type_CS"/>
</dbReference>
<dbReference type="Proteomes" id="UP001161160">
    <property type="component" value="Unassembled WGS sequence"/>
</dbReference>
<proteinExistence type="predicted"/>
<keyword evidence="2 5" id="KW-0238">DNA-binding</keyword>
<dbReference type="SUPFAM" id="SSF46785">
    <property type="entry name" value="Winged helix' DNA-binding domain"/>
    <property type="match status" value="1"/>
</dbReference>
<accession>A0AA43M9S7</accession>
<evidence type="ECO:0000256" key="2">
    <source>
        <dbReference type="ARBA" id="ARBA00023125"/>
    </source>
</evidence>
<dbReference type="PRINTS" id="PR00598">
    <property type="entry name" value="HTHMARR"/>
</dbReference>
<dbReference type="InterPro" id="IPR036388">
    <property type="entry name" value="WH-like_DNA-bd_sf"/>
</dbReference>
<comment type="caution">
    <text evidence="5">The sequence shown here is derived from an EMBL/GenBank/DDBJ whole genome shotgun (WGS) entry which is preliminary data.</text>
</comment>
<dbReference type="SMART" id="SM00347">
    <property type="entry name" value="HTH_MARR"/>
    <property type="match status" value="1"/>
</dbReference>
<dbReference type="AlphaFoldDB" id="A0AA43M9S7"/>
<reference evidence="5" key="1">
    <citation type="submission" date="2023-04" db="EMBL/GenBank/DDBJ databases">
        <title>Genome Encyclopedia of Bacteria and Archaea VI: Functional Genomics of Type Strains.</title>
        <authorList>
            <person name="Whitman W."/>
        </authorList>
    </citation>
    <scope>NUCLEOTIDE SEQUENCE</scope>
    <source>
        <strain evidence="5">Enz.4-51</strain>
    </source>
</reference>
<evidence type="ECO:0000313" key="6">
    <source>
        <dbReference type="Proteomes" id="UP001161160"/>
    </source>
</evidence>
<sequence length="159" mass="18004">MPLTEPQFYKPESYTPHGSLVYLMLRNKSVYQRIADISLSDLGVTAAQMSVLMMVAHNEEPTISSISQLLGIHAAATVRMIHKLESMELIKKIQSDSDKRVFHLSLTQSGSKLAKRIPERLCGLLNRSLMGFTHAEFDQFKDFLLRIEKNNALQLKDLS</sequence>
<dbReference type="PANTHER" id="PTHR42756:SF1">
    <property type="entry name" value="TRANSCRIPTIONAL REPRESSOR OF EMRAB OPERON"/>
    <property type="match status" value="1"/>
</dbReference>
<keyword evidence="1" id="KW-0805">Transcription regulation</keyword>
<keyword evidence="6" id="KW-1185">Reference proteome</keyword>
<dbReference type="RefSeq" id="WP_076023280.1">
    <property type="nucleotide sequence ID" value="NZ_JAQFIK010000002.1"/>
</dbReference>
<name>A0AA43M9S7_9BURK</name>
<evidence type="ECO:0000259" key="4">
    <source>
        <dbReference type="PROSITE" id="PS50995"/>
    </source>
</evidence>
<evidence type="ECO:0000256" key="3">
    <source>
        <dbReference type="ARBA" id="ARBA00023163"/>
    </source>
</evidence>
<dbReference type="PANTHER" id="PTHR42756">
    <property type="entry name" value="TRANSCRIPTIONAL REGULATOR, MARR"/>
    <property type="match status" value="1"/>
</dbReference>
<dbReference type="Gene3D" id="1.10.10.10">
    <property type="entry name" value="Winged helix-like DNA-binding domain superfamily/Winged helix DNA-binding domain"/>
    <property type="match status" value="1"/>
</dbReference>
<organism evidence="5 6">
    <name type="scientific">Polynucleobacter sphagniphilus</name>
    <dbReference type="NCBI Taxonomy" id="1743169"/>
    <lineage>
        <taxon>Bacteria</taxon>
        <taxon>Pseudomonadati</taxon>
        <taxon>Pseudomonadota</taxon>
        <taxon>Betaproteobacteria</taxon>
        <taxon>Burkholderiales</taxon>
        <taxon>Burkholderiaceae</taxon>
        <taxon>Polynucleobacter</taxon>
    </lineage>
</organism>
<keyword evidence="3" id="KW-0804">Transcription</keyword>
<protein>
    <submittedName>
        <fullName evidence="5">DNA-binding MarR family transcriptional regulator</fullName>
    </submittedName>
</protein>
<dbReference type="EMBL" id="JARXYA010000004">
    <property type="protein sequence ID" value="MDH6503684.1"/>
    <property type="molecule type" value="Genomic_DNA"/>
</dbReference>
<dbReference type="InterPro" id="IPR000835">
    <property type="entry name" value="HTH_MarR-typ"/>
</dbReference>
<dbReference type="InterPro" id="IPR036390">
    <property type="entry name" value="WH_DNA-bd_sf"/>
</dbReference>